<accession>A0ABY5YMM8</accession>
<gene>
    <name evidence="7" type="ORF">N2K95_10105</name>
</gene>
<feature type="transmembrane region" description="Helical" evidence="6">
    <location>
        <begin position="260"/>
        <end position="282"/>
    </location>
</feature>
<dbReference type="RefSeq" id="WP_260651459.1">
    <property type="nucleotide sequence ID" value="NZ_CP104275.1"/>
</dbReference>
<keyword evidence="5 6" id="KW-0472">Membrane</keyword>
<reference evidence="7" key="1">
    <citation type="submission" date="2022-09" db="EMBL/GenBank/DDBJ databases">
        <title>Novel species in genus Arthrobacter.</title>
        <authorList>
            <person name="Liu Y."/>
        </authorList>
    </citation>
    <scope>NUCLEOTIDE SEQUENCE</scope>
    <source>
        <strain evidence="7">Zg-Y815</strain>
    </source>
</reference>
<feature type="transmembrane region" description="Helical" evidence="6">
    <location>
        <begin position="361"/>
        <end position="381"/>
    </location>
</feature>
<evidence type="ECO:0000256" key="4">
    <source>
        <dbReference type="ARBA" id="ARBA00022989"/>
    </source>
</evidence>
<dbReference type="PANTHER" id="PTHR23513">
    <property type="entry name" value="INTEGRAL MEMBRANE EFFLUX PROTEIN-RELATED"/>
    <property type="match status" value="1"/>
</dbReference>
<dbReference type="InterPro" id="IPR011701">
    <property type="entry name" value="MFS"/>
</dbReference>
<feature type="transmembrane region" description="Helical" evidence="6">
    <location>
        <begin position="54"/>
        <end position="76"/>
    </location>
</feature>
<protein>
    <submittedName>
        <fullName evidence="7">MFS transporter</fullName>
    </submittedName>
</protein>
<keyword evidence="8" id="KW-1185">Reference proteome</keyword>
<evidence type="ECO:0000313" key="8">
    <source>
        <dbReference type="Proteomes" id="UP001059859"/>
    </source>
</evidence>
<dbReference type="SUPFAM" id="SSF103473">
    <property type="entry name" value="MFS general substrate transporter"/>
    <property type="match status" value="1"/>
</dbReference>
<dbReference type="InterPro" id="IPR036259">
    <property type="entry name" value="MFS_trans_sf"/>
</dbReference>
<keyword evidence="3 6" id="KW-0812">Transmembrane</keyword>
<evidence type="ECO:0000256" key="2">
    <source>
        <dbReference type="ARBA" id="ARBA00022475"/>
    </source>
</evidence>
<dbReference type="PANTHER" id="PTHR23513:SF6">
    <property type="entry name" value="MAJOR FACILITATOR SUPERFAMILY ASSOCIATED DOMAIN-CONTAINING PROTEIN"/>
    <property type="match status" value="1"/>
</dbReference>
<evidence type="ECO:0000256" key="5">
    <source>
        <dbReference type="ARBA" id="ARBA00023136"/>
    </source>
</evidence>
<feature type="transmembrane region" description="Helical" evidence="6">
    <location>
        <begin position="83"/>
        <end position="104"/>
    </location>
</feature>
<evidence type="ECO:0000313" key="7">
    <source>
        <dbReference type="EMBL" id="UWX96035.1"/>
    </source>
</evidence>
<feature type="transmembrane region" description="Helical" evidence="6">
    <location>
        <begin position="318"/>
        <end position="340"/>
    </location>
</feature>
<evidence type="ECO:0000256" key="1">
    <source>
        <dbReference type="ARBA" id="ARBA00004651"/>
    </source>
</evidence>
<comment type="subcellular location">
    <subcellularLocation>
        <location evidence="1">Cell membrane</location>
        <topology evidence="1">Multi-pass membrane protein</topology>
    </subcellularLocation>
</comment>
<feature type="transmembrane region" description="Helical" evidence="6">
    <location>
        <begin position="21"/>
        <end position="42"/>
    </location>
</feature>
<keyword evidence="4 6" id="KW-1133">Transmembrane helix</keyword>
<feature type="transmembrane region" description="Helical" evidence="6">
    <location>
        <begin position="387"/>
        <end position="406"/>
    </location>
</feature>
<proteinExistence type="predicted"/>
<evidence type="ECO:0000256" key="6">
    <source>
        <dbReference type="SAM" id="Phobius"/>
    </source>
</evidence>
<name>A0ABY5YMM8_9MICC</name>
<dbReference type="Pfam" id="PF07690">
    <property type="entry name" value="MFS_1"/>
    <property type="match status" value="1"/>
</dbReference>
<dbReference type="CDD" id="cd06173">
    <property type="entry name" value="MFS_MefA_like"/>
    <property type="match status" value="1"/>
</dbReference>
<feature type="transmembrane region" description="Helical" evidence="6">
    <location>
        <begin position="230"/>
        <end position="254"/>
    </location>
</feature>
<feature type="transmembrane region" description="Helical" evidence="6">
    <location>
        <begin position="294"/>
        <end position="312"/>
    </location>
</feature>
<dbReference type="Proteomes" id="UP001059859">
    <property type="component" value="Chromosome"/>
</dbReference>
<sequence>MSQTEATKKPLVLRNTNFGRLWLSSTAGIFGSAVTSVALPVIAVTELDASNATVAVLSGMTFLPWLLFALPIGVLVDRHRRRPLIVISLTVRTLLLASLPVAWWLGVLSIAQLFLVSFGAGLAAVFFTLAEQALVPLAVNREELVEGNGLMTGSGALGDAGGRAAGGWVTDAWGASNALLLQVSASVVSLMAILRLDISESRPDRPKDRKVVRDMAEGLRYTFSTVPLRMLLITGALWNLGGNIVVSLLVLLVIRSLGETPVMLGLLTAATAVGGTVGGLSAKAITGRFGSGRVWRYSMFPVVAGYASLLFISPGRGMTAGFIGLFIAGFSISLNIVVSTTFRQRVCPPELLGRLGSAQRMVTWGMLAVAAFAAGLLVELVDIRGGILTGILIAALAPLSAAFGPLRRVRDLADLEPAKAAGTAGNAAGTGRPASTV</sequence>
<keyword evidence="2" id="KW-1003">Cell membrane</keyword>
<feature type="transmembrane region" description="Helical" evidence="6">
    <location>
        <begin position="110"/>
        <end position="130"/>
    </location>
</feature>
<evidence type="ECO:0000256" key="3">
    <source>
        <dbReference type="ARBA" id="ARBA00022692"/>
    </source>
</evidence>
<dbReference type="Gene3D" id="1.20.1250.20">
    <property type="entry name" value="MFS general substrate transporter like domains"/>
    <property type="match status" value="1"/>
</dbReference>
<dbReference type="EMBL" id="CP104275">
    <property type="protein sequence ID" value="UWX96035.1"/>
    <property type="molecule type" value="Genomic_DNA"/>
</dbReference>
<organism evidence="7 8">
    <name type="scientific">Arthrobacter zhaoxinii</name>
    <dbReference type="NCBI Taxonomy" id="2964616"/>
    <lineage>
        <taxon>Bacteria</taxon>
        <taxon>Bacillati</taxon>
        <taxon>Actinomycetota</taxon>
        <taxon>Actinomycetes</taxon>
        <taxon>Micrococcales</taxon>
        <taxon>Micrococcaceae</taxon>
        <taxon>Arthrobacter</taxon>
    </lineage>
</organism>